<proteinExistence type="predicted"/>
<sequence>MNKKAEEIAGDIIVAMIGNGFFGGKGAQSKQPLDLADVVGQCYQVVYKRVVAASWPSTAGPEDYHVE</sequence>
<name>A0A0S7WSZ1_UNCT6</name>
<evidence type="ECO:0000313" key="1">
    <source>
        <dbReference type="EMBL" id="KPJ53296.1"/>
    </source>
</evidence>
<evidence type="ECO:0000313" key="2">
    <source>
        <dbReference type="Proteomes" id="UP000052008"/>
    </source>
</evidence>
<dbReference type="EMBL" id="LIZS01000023">
    <property type="protein sequence ID" value="KPJ53296.1"/>
    <property type="molecule type" value="Genomic_DNA"/>
</dbReference>
<organism evidence="1 2">
    <name type="scientific">candidate division TA06 bacterium DG_24</name>
    <dbReference type="NCBI Taxonomy" id="1703770"/>
    <lineage>
        <taxon>Bacteria</taxon>
        <taxon>Bacteria division TA06</taxon>
    </lineage>
</organism>
<comment type="caution">
    <text evidence="1">The sequence shown here is derived from an EMBL/GenBank/DDBJ whole genome shotgun (WGS) entry which is preliminary data.</text>
</comment>
<accession>A0A0S7WSZ1</accession>
<gene>
    <name evidence="1" type="ORF">AMJ39_05160</name>
</gene>
<dbReference type="AlphaFoldDB" id="A0A0S7WSZ1"/>
<reference evidence="1 2" key="1">
    <citation type="journal article" date="2015" name="Microbiome">
        <title>Genomic resolution of linkages in carbon, nitrogen, and sulfur cycling among widespread estuary sediment bacteria.</title>
        <authorList>
            <person name="Baker B.J."/>
            <person name="Lazar C.S."/>
            <person name="Teske A.P."/>
            <person name="Dick G.J."/>
        </authorList>
    </citation>
    <scope>NUCLEOTIDE SEQUENCE [LARGE SCALE GENOMIC DNA]</scope>
    <source>
        <strain evidence="1">DG_24</strain>
    </source>
</reference>
<protein>
    <submittedName>
        <fullName evidence="1">Uncharacterized protein</fullName>
    </submittedName>
</protein>
<dbReference type="Proteomes" id="UP000052008">
    <property type="component" value="Unassembled WGS sequence"/>
</dbReference>